<proteinExistence type="predicted"/>
<dbReference type="EMBL" id="GU942960">
    <property type="protein sequence ID" value="ADD93012.1"/>
    <property type="molecule type" value="Genomic_DNA"/>
</dbReference>
<sequence>MKTIINDTFFDNIDINAIEFYNKHGWVVIKNGITGKLLDDALESWQQHRINCANEMSISLELYKKK</sequence>
<accession>D6PBB1</accession>
<dbReference type="AlphaFoldDB" id="D6PBB1"/>
<organism evidence="1">
    <name type="scientific">uncultured archaeon MedDCM-OCT-S04-C163</name>
    <dbReference type="NCBI Taxonomy" id="743086"/>
    <lineage>
        <taxon>Archaea</taxon>
        <taxon>environmental samples</taxon>
    </lineage>
</organism>
<reference evidence="1" key="1">
    <citation type="journal article" date="2010" name="ISME J.">
        <title>Metagenome of the Mediterranean deep chlorophyll maximum studied by direct and fosmid library 454 pyrosequencing.</title>
        <authorList>
            <person name="Ghai R."/>
            <person name="Martin-Cuadrado A.B."/>
            <person name="Molto A.G."/>
            <person name="Heredia I.G."/>
            <person name="Cabrera R."/>
            <person name="Martin J."/>
            <person name="Verdu M."/>
            <person name="Deschamps P."/>
            <person name="Moreira D."/>
            <person name="Lopez-Garcia P."/>
            <person name="Mira A."/>
            <person name="Rodriguez-Valera F."/>
        </authorList>
    </citation>
    <scope>NUCLEOTIDE SEQUENCE</scope>
</reference>
<protein>
    <submittedName>
        <fullName evidence="1">Uncharacterized protein</fullName>
    </submittedName>
</protein>
<evidence type="ECO:0000313" key="1">
    <source>
        <dbReference type="EMBL" id="ADD93012.1"/>
    </source>
</evidence>
<name>D6PBB1_9ARCH</name>